<feature type="transmembrane region" description="Helical" evidence="1">
    <location>
        <begin position="192"/>
        <end position="212"/>
    </location>
</feature>
<proteinExistence type="predicted"/>
<comment type="caution">
    <text evidence="2">The sequence shown here is derived from an EMBL/GenBank/DDBJ whole genome shotgun (WGS) entry which is preliminary data.</text>
</comment>
<dbReference type="AlphaFoldDB" id="A0A7W7T0F5"/>
<feature type="transmembrane region" description="Helical" evidence="1">
    <location>
        <begin position="345"/>
        <end position="367"/>
    </location>
</feature>
<dbReference type="EMBL" id="JACHJS010000001">
    <property type="protein sequence ID" value="MBB4962985.1"/>
    <property type="molecule type" value="Genomic_DNA"/>
</dbReference>
<feature type="transmembrane region" description="Helical" evidence="1">
    <location>
        <begin position="244"/>
        <end position="263"/>
    </location>
</feature>
<feature type="transmembrane region" description="Helical" evidence="1">
    <location>
        <begin position="414"/>
        <end position="438"/>
    </location>
</feature>
<feature type="transmembrane region" description="Helical" evidence="1">
    <location>
        <begin position="480"/>
        <end position="500"/>
    </location>
</feature>
<dbReference type="Proteomes" id="UP000542674">
    <property type="component" value="Unassembled WGS sequence"/>
</dbReference>
<feature type="transmembrane region" description="Helical" evidence="1">
    <location>
        <begin position="379"/>
        <end position="402"/>
    </location>
</feature>
<evidence type="ECO:0000313" key="3">
    <source>
        <dbReference type="Proteomes" id="UP000542674"/>
    </source>
</evidence>
<feature type="transmembrane region" description="Helical" evidence="1">
    <location>
        <begin position="512"/>
        <end position="531"/>
    </location>
</feature>
<keyword evidence="1" id="KW-0472">Membrane</keyword>
<name>A0A7W7T0F5_9PSEU</name>
<keyword evidence="1" id="KW-0812">Transmembrane</keyword>
<feature type="transmembrane region" description="Helical" evidence="1">
    <location>
        <begin position="453"/>
        <end position="473"/>
    </location>
</feature>
<feature type="transmembrane region" description="Helical" evidence="1">
    <location>
        <begin position="75"/>
        <end position="92"/>
    </location>
</feature>
<gene>
    <name evidence="2" type="ORF">F4559_000344</name>
</gene>
<sequence length="534" mass="52340">MIGTDDASTALDVDRAGGTRTLVAAVLAVVGAALTALGGMLGVIDSPPAFASWWLLLLTALPTVAVVARFRGDDLAGALAVLAAVEVGRTLVDLQFLVDPTMTARPELARLSALSPPPVTAGFWVVVAGHACVIAAGLLVLGAVTTEPREERTRFAPPALAGAVAAVGLAMTPFGSDDAFVPVRAALDAPGVVLAGGLLLVVLVPVIGVVAASSARPEGPFAGLAAALVALALPPLVSGFVVDGLHVGFAPFLLLVAAAVFLLPQRPAVERDLALPGPRRLHVAAAVLGLLAAAGAVVGALTDQLVLPAGLPAPVDFASRPLWPAAVLVATGALVLLGNAAARPALIVSLAAVPLAAVPALDAVASATRVASVQAGAGAVFAALSVVVAAAAAVVGAVAGAVEREEADASVPPAPLPLLGLVLIGLLLTAGALVLPVIEAPGLTPIGALSGRIGSWGLLAAFVAVAAAGLVALKARPARASALLLGAAGVLVVRVLEYPLTSGRAESAAPGPGFWLALAAAAAFLASSAATRRR</sequence>
<feature type="transmembrane region" description="Helical" evidence="1">
    <location>
        <begin position="50"/>
        <end position="68"/>
    </location>
</feature>
<feature type="transmembrane region" description="Helical" evidence="1">
    <location>
        <begin position="219"/>
        <end position="238"/>
    </location>
</feature>
<reference evidence="2 3" key="1">
    <citation type="submission" date="2020-08" db="EMBL/GenBank/DDBJ databases">
        <title>Sequencing the genomes of 1000 actinobacteria strains.</title>
        <authorList>
            <person name="Klenk H.-P."/>
        </authorList>
    </citation>
    <scope>NUCLEOTIDE SEQUENCE [LARGE SCALE GENOMIC DNA]</scope>
    <source>
        <strain evidence="2 3">DSM 45084</strain>
    </source>
</reference>
<evidence type="ECO:0000256" key="1">
    <source>
        <dbReference type="SAM" id="Phobius"/>
    </source>
</evidence>
<dbReference type="RefSeq" id="WP_184665827.1">
    <property type="nucleotide sequence ID" value="NZ_BAABAI010000004.1"/>
</dbReference>
<feature type="transmembrane region" description="Helical" evidence="1">
    <location>
        <begin position="155"/>
        <end position="172"/>
    </location>
</feature>
<accession>A0A7W7T0F5</accession>
<organism evidence="2 3">
    <name type="scientific">Saccharothrix violaceirubra</name>
    <dbReference type="NCBI Taxonomy" id="413306"/>
    <lineage>
        <taxon>Bacteria</taxon>
        <taxon>Bacillati</taxon>
        <taxon>Actinomycetota</taxon>
        <taxon>Actinomycetes</taxon>
        <taxon>Pseudonocardiales</taxon>
        <taxon>Pseudonocardiaceae</taxon>
        <taxon>Saccharothrix</taxon>
    </lineage>
</organism>
<evidence type="ECO:0000313" key="2">
    <source>
        <dbReference type="EMBL" id="MBB4962985.1"/>
    </source>
</evidence>
<feature type="transmembrane region" description="Helical" evidence="1">
    <location>
        <begin position="283"/>
        <end position="301"/>
    </location>
</feature>
<keyword evidence="3" id="KW-1185">Reference proteome</keyword>
<feature type="transmembrane region" description="Helical" evidence="1">
    <location>
        <begin position="321"/>
        <end position="338"/>
    </location>
</feature>
<feature type="transmembrane region" description="Helical" evidence="1">
    <location>
        <begin position="21"/>
        <end position="44"/>
    </location>
</feature>
<keyword evidence="1" id="KW-1133">Transmembrane helix</keyword>
<feature type="transmembrane region" description="Helical" evidence="1">
    <location>
        <begin position="121"/>
        <end position="143"/>
    </location>
</feature>
<protein>
    <submittedName>
        <fullName evidence="2">Uncharacterized protein</fullName>
    </submittedName>
</protein>